<dbReference type="Proteomes" id="UP000051922">
    <property type="component" value="Unassembled WGS sequence"/>
</dbReference>
<dbReference type="PANTHER" id="PTHR43383:SF2">
    <property type="entry name" value="AMIDOHYDROLASE 2 FAMILY PROTEIN"/>
    <property type="match status" value="1"/>
</dbReference>
<dbReference type="Gene3D" id="3.20.20.140">
    <property type="entry name" value="Metal-dependent hydrolases"/>
    <property type="match status" value="1"/>
</dbReference>
<dbReference type="PANTHER" id="PTHR43383">
    <property type="entry name" value="NODULIN 6"/>
    <property type="match status" value="1"/>
</dbReference>
<keyword evidence="3" id="KW-1185">Reference proteome</keyword>
<dbReference type="InterPro" id="IPR006680">
    <property type="entry name" value="Amidohydro-rel"/>
</dbReference>
<dbReference type="EMBL" id="AZFJ01000036">
    <property type="protein sequence ID" value="KRL86971.1"/>
    <property type="molecule type" value="Genomic_DNA"/>
</dbReference>
<name>A0A0R1UB35_9LACO</name>
<evidence type="ECO:0000313" key="2">
    <source>
        <dbReference type="EMBL" id="KRL86971.1"/>
    </source>
</evidence>
<dbReference type="InterPro" id="IPR032466">
    <property type="entry name" value="Metal_Hydrolase"/>
</dbReference>
<proteinExistence type="predicted"/>
<sequence>MSFNEFVQTLPLLDHHAHYLIKGDVVNRSHRLLRVSSEADAQYPIADTANRLAWSAFQKVARQFDAATDAAYRAGTPAAEALKPMDASAYRQYNRRVFAAYNYRTLFIDTGFVPDDAILDLDQTADLTGLTVRPIYRLETHAEKFMERYDNFDEWSQHLLDAVSQVRAQGYVGCKSIAAYRVGLQVTTVREQDAHRAFDLWRAHFEDTGSSRLEDQDVINYLLGMVAPALIEQHLPLQFHVGYGDADTDLYLGNPLLLRSFLQHFCYDGLQVVLLHCYPYHREAGYLASVFPGVYFDTSLVNNLAPSSTQSVVRESLELAPYSRYLFASDASTYVEMYAVAAQTFKDALAAQLDSVGTADTAQKQAWARMVCYDNAAQLYGVPLSTTN</sequence>
<organism evidence="2 3">
    <name type="scientific">Lacticaseibacillus pantheris DSM 15945 = JCM 12539 = NBRC 106106</name>
    <dbReference type="NCBI Taxonomy" id="1423783"/>
    <lineage>
        <taxon>Bacteria</taxon>
        <taxon>Bacillati</taxon>
        <taxon>Bacillota</taxon>
        <taxon>Bacilli</taxon>
        <taxon>Lactobacillales</taxon>
        <taxon>Lactobacillaceae</taxon>
        <taxon>Lacticaseibacillus</taxon>
    </lineage>
</organism>
<evidence type="ECO:0000259" key="1">
    <source>
        <dbReference type="Pfam" id="PF04909"/>
    </source>
</evidence>
<dbReference type="PATRIC" id="fig|1423783.4.peg.179"/>
<keyword evidence="2" id="KW-0378">Hydrolase</keyword>
<dbReference type="Pfam" id="PF04909">
    <property type="entry name" value="Amidohydro_2"/>
    <property type="match status" value="1"/>
</dbReference>
<dbReference type="STRING" id="1423783.FC50_GL000171"/>
<accession>A0A0R1UB35</accession>
<feature type="domain" description="Amidohydrolase-related" evidence="1">
    <location>
        <begin position="229"/>
        <end position="381"/>
    </location>
</feature>
<dbReference type="AlphaFoldDB" id="A0A0R1UB35"/>
<evidence type="ECO:0000313" key="3">
    <source>
        <dbReference type="Proteomes" id="UP000051922"/>
    </source>
</evidence>
<dbReference type="SUPFAM" id="SSF51556">
    <property type="entry name" value="Metallo-dependent hydrolases"/>
    <property type="match status" value="1"/>
</dbReference>
<comment type="caution">
    <text evidence="2">The sequence shown here is derived from an EMBL/GenBank/DDBJ whole genome shotgun (WGS) entry which is preliminary data.</text>
</comment>
<dbReference type="RefSeq" id="WP_054649559.1">
    <property type="nucleotide sequence ID" value="NZ_AZFJ01000036.1"/>
</dbReference>
<gene>
    <name evidence="2" type="ORF">FC50_GL000171</name>
</gene>
<dbReference type="OrthoDB" id="8244441at2"/>
<dbReference type="GO" id="GO:0016787">
    <property type="term" value="F:hydrolase activity"/>
    <property type="evidence" value="ECO:0007669"/>
    <property type="project" value="UniProtKB-KW"/>
</dbReference>
<reference evidence="2 3" key="1">
    <citation type="journal article" date="2015" name="Genome Announc.">
        <title>Expanding the biotechnology potential of lactobacilli through comparative genomics of 213 strains and associated genera.</title>
        <authorList>
            <person name="Sun Z."/>
            <person name="Harris H.M."/>
            <person name="McCann A."/>
            <person name="Guo C."/>
            <person name="Argimon S."/>
            <person name="Zhang W."/>
            <person name="Yang X."/>
            <person name="Jeffery I.B."/>
            <person name="Cooney J.C."/>
            <person name="Kagawa T.F."/>
            <person name="Liu W."/>
            <person name="Song Y."/>
            <person name="Salvetti E."/>
            <person name="Wrobel A."/>
            <person name="Rasinkangas P."/>
            <person name="Parkhill J."/>
            <person name="Rea M.C."/>
            <person name="O'Sullivan O."/>
            <person name="Ritari J."/>
            <person name="Douillard F.P."/>
            <person name="Paul Ross R."/>
            <person name="Yang R."/>
            <person name="Briner A.E."/>
            <person name="Felis G.E."/>
            <person name="de Vos W.M."/>
            <person name="Barrangou R."/>
            <person name="Klaenhammer T.R."/>
            <person name="Caufield P.W."/>
            <person name="Cui Y."/>
            <person name="Zhang H."/>
            <person name="O'Toole P.W."/>
        </authorList>
    </citation>
    <scope>NUCLEOTIDE SEQUENCE [LARGE SCALE GENOMIC DNA]</scope>
    <source>
        <strain evidence="2 3">DSM 15945</strain>
    </source>
</reference>
<protein>
    <submittedName>
        <fullName evidence="2">Metal-dependent hydrolase of the TIM-barrel fold protein</fullName>
    </submittedName>
</protein>